<dbReference type="InterPro" id="IPR001387">
    <property type="entry name" value="Cro/C1-type_HTH"/>
</dbReference>
<gene>
    <name evidence="2" type="ORF">Q8A49_06095</name>
</gene>
<proteinExistence type="predicted"/>
<comment type="caution">
    <text evidence="2">The sequence shown here is derived from an EMBL/GenBank/DDBJ whole genome shotgun (WGS) entry which is preliminary data.</text>
</comment>
<evidence type="ECO:0000313" key="2">
    <source>
        <dbReference type="EMBL" id="MEE2050067.1"/>
    </source>
</evidence>
<protein>
    <submittedName>
        <fullName evidence="2">Helix-turn-helix transcriptional regulator</fullName>
    </submittedName>
</protein>
<dbReference type="Pfam" id="PF01381">
    <property type="entry name" value="HTH_3"/>
    <property type="match status" value="1"/>
</dbReference>
<dbReference type="CDD" id="cd00093">
    <property type="entry name" value="HTH_XRE"/>
    <property type="match status" value="1"/>
</dbReference>
<accession>A0ABU7KN09</accession>
<dbReference type="InterPro" id="IPR010982">
    <property type="entry name" value="Lambda_DNA-bd_dom_sf"/>
</dbReference>
<dbReference type="RefSeq" id="WP_330157309.1">
    <property type="nucleotide sequence ID" value="NZ_BAAAJA010000018.1"/>
</dbReference>
<dbReference type="Gene3D" id="1.10.260.40">
    <property type="entry name" value="lambda repressor-like DNA-binding domains"/>
    <property type="match status" value="1"/>
</dbReference>
<organism evidence="2 3">
    <name type="scientific">Nocardiopsis tropica</name>
    <dbReference type="NCBI Taxonomy" id="109330"/>
    <lineage>
        <taxon>Bacteria</taxon>
        <taxon>Bacillati</taxon>
        <taxon>Actinomycetota</taxon>
        <taxon>Actinomycetes</taxon>
        <taxon>Streptosporangiales</taxon>
        <taxon>Nocardiopsidaceae</taxon>
        <taxon>Nocardiopsis</taxon>
    </lineage>
</organism>
<dbReference type="SMART" id="SM00530">
    <property type="entry name" value="HTH_XRE"/>
    <property type="match status" value="1"/>
</dbReference>
<dbReference type="Proteomes" id="UP001348641">
    <property type="component" value="Unassembled WGS sequence"/>
</dbReference>
<dbReference type="EMBL" id="JAUUCC010000010">
    <property type="protein sequence ID" value="MEE2050067.1"/>
    <property type="molecule type" value="Genomic_DNA"/>
</dbReference>
<reference evidence="2 3" key="1">
    <citation type="submission" date="2023-07" db="EMBL/GenBank/DDBJ databases">
        <authorList>
            <person name="Girao M."/>
            <person name="Carvalho M.F."/>
        </authorList>
    </citation>
    <scope>NUCLEOTIDE SEQUENCE [LARGE SCALE GENOMIC DNA]</scope>
    <source>
        <strain evidence="2 3">66/93</strain>
    </source>
</reference>
<dbReference type="PROSITE" id="PS50943">
    <property type="entry name" value="HTH_CROC1"/>
    <property type="match status" value="1"/>
</dbReference>
<sequence>MAENSGRTYSSIGPTGQQIGQNVAVIRGQKGVTTEQLAQRLTDVGVPIKASAITKVEKGQRRLTVDELVALAVVLDVNPSALMLPVEVDRDRPVEITGHGEVPAARAWQWVDGHKPLPGRASREQAEQFDQAVRPWWLRANTLTVADLNKPRFRPLDYDAPENET</sequence>
<evidence type="ECO:0000259" key="1">
    <source>
        <dbReference type="PROSITE" id="PS50943"/>
    </source>
</evidence>
<dbReference type="SUPFAM" id="SSF47413">
    <property type="entry name" value="lambda repressor-like DNA-binding domains"/>
    <property type="match status" value="1"/>
</dbReference>
<name>A0ABU7KN09_9ACTN</name>
<feature type="domain" description="HTH cro/C1-type" evidence="1">
    <location>
        <begin position="48"/>
        <end position="82"/>
    </location>
</feature>
<evidence type="ECO:0000313" key="3">
    <source>
        <dbReference type="Proteomes" id="UP001348641"/>
    </source>
</evidence>